<accession>A0A2U1LZ92</accession>
<sequence>MDPNGFPQFFLRKNVTERYRSGPWNGRRFSGVPEMKSAINLIEFEFVNDADEISYSFDMLNDSVYSRLIMSTSGELSRFMWVETSQMWSKYWRSELDCESDGFLPLKNMKLPESSKVFVDKTMNLSTCATICKRNCSCAAYANMNITQGGSGCVIWEVDLFDMRQYADSEGGGQDLYVRVAASDLGKTWSLVRRGPNDTLHFELFDQQE</sequence>
<keyword evidence="1" id="KW-0732">Signal</keyword>
<reference evidence="4 5" key="1">
    <citation type="journal article" date="2018" name="Mol. Plant">
        <title>The genome of Artemisia annua provides insight into the evolution of Asteraceae family and artemisinin biosynthesis.</title>
        <authorList>
            <person name="Shen Q."/>
            <person name="Zhang L."/>
            <person name="Liao Z."/>
            <person name="Wang S."/>
            <person name="Yan T."/>
            <person name="Shi P."/>
            <person name="Liu M."/>
            <person name="Fu X."/>
            <person name="Pan Q."/>
            <person name="Wang Y."/>
            <person name="Lv Z."/>
            <person name="Lu X."/>
            <person name="Zhang F."/>
            <person name="Jiang W."/>
            <person name="Ma Y."/>
            <person name="Chen M."/>
            <person name="Hao X."/>
            <person name="Li L."/>
            <person name="Tang Y."/>
            <person name="Lv G."/>
            <person name="Zhou Y."/>
            <person name="Sun X."/>
            <person name="Brodelius P.E."/>
            <person name="Rose J.K.C."/>
            <person name="Tang K."/>
        </authorList>
    </citation>
    <scope>NUCLEOTIDE SEQUENCE [LARGE SCALE GENOMIC DNA]</scope>
    <source>
        <strain evidence="5">cv. Huhao1</strain>
        <tissue evidence="4">Leaf</tissue>
    </source>
</reference>
<dbReference type="OrthoDB" id="1933550at2759"/>
<dbReference type="InterPro" id="IPR003609">
    <property type="entry name" value="Pan_app"/>
</dbReference>
<dbReference type="AlphaFoldDB" id="A0A2U1LZ92"/>
<dbReference type="Proteomes" id="UP000245207">
    <property type="component" value="Unassembled WGS sequence"/>
</dbReference>
<protein>
    <submittedName>
        <fullName evidence="4">Apple-like protein</fullName>
    </submittedName>
</protein>
<dbReference type="EMBL" id="PKPP01007109">
    <property type="protein sequence ID" value="PWA54332.1"/>
    <property type="molecule type" value="Genomic_DNA"/>
</dbReference>
<evidence type="ECO:0000313" key="4">
    <source>
        <dbReference type="EMBL" id="PWA54332.1"/>
    </source>
</evidence>
<dbReference type="InterPro" id="IPR000858">
    <property type="entry name" value="S_locus_glycoprot_dom"/>
</dbReference>
<comment type="caution">
    <text evidence="4">The sequence shown here is derived from an EMBL/GenBank/DDBJ whole genome shotgun (WGS) entry which is preliminary data.</text>
</comment>
<evidence type="ECO:0000256" key="1">
    <source>
        <dbReference type="ARBA" id="ARBA00022729"/>
    </source>
</evidence>
<evidence type="ECO:0000259" key="3">
    <source>
        <dbReference type="PROSITE" id="PS50948"/>
    </source>
</evidence>
<dbReference type="PROSITE" id="PS50948">
    <property type="entry name" value="PAN"/>
    <property type="match status" value="1"/>
</dbReference>
<dbReference type="CDD" id="cd01098">
    <property type="entry name" value="PAN_AP_plant"/>
    <property type="match status" value="1"/>
</dbReference>
<proteinExistence type="predicted"/>
<evidence type="ECO:0000313" key="5">
    <source>
        <dbReference type="Proteomes" id="UP000245207"/>
    </source>
</evidence>
<dbReference type="PANTHER" id="PTHR32444:SF89">
    <property type="entry name" value="S GLYCOPROTEIN"/>
    <property type="match status" value="1"/>
</dbReference>
<name>A0A2U1LZ92_ARTAN</name>
<keyword evidence="5" id="KW-1185">Reference proteome</keyword>
<dbReference type="Pfam" id="PF08276">
    <property type="entry name" value="PAN_2"/>
    <property type="match status" value="1"/>
</dbReference>
<dbReference type="GO" id="GO:0048544">
    <property type="term" value="P:recognition of pollen"/>
    <property type="evidence" value="ECO:0007669"/>
    <property type="project" value="InterPro"/>
</dbReference>
<dbReference type="STRING" id="35608.A0A2U1LZ92"/>
<feature type="domain" description="Apple" evidence="3">
    <location>
        <begin position="98"/>
        <end position="181"/>
    </location>
</feature>
<dbReference type="PANTHER" id="PTHR32444">
    <property type="entry name" value="BULB-TYPE LECTIN DOMAIN-CONTAINING PROTEIN"/>
    <property type="match status" value="1"/>
</dbReference>
<dbReference type="SMART" id="SM00473">
    <property type="entry name" value="PAN_AP"/>
    <property type="match status" value="1"/>
</dbReference>
<evidence type="ECO:0000256" key="2">
    <source>
        <dbReference type="ARBA" id="ARBA00023157"/>
    </source>
</evidence>
<gene>
    <name evidence="4" type="ORF">CTI12_AA436830</name>
</gene>
<organism evidence="4 5">
    <name type="scientific">Artemisia annua</name>
    <name type="common">Sweet wormwood</name>
    <dbReference type="NCBI Taxonomy" id="35608"/>
    <lineage>
        <taxon>Eukaryota</taxon>
        <taxon>Viridiplantae</taxon>
        <taxon>Streptophyta</taxon>
        <taxon>Embryophyta</taxon>
        <taxon>Tracheophyta</taxon>
        <taxon>Spermatophyta</taxon>
        <taxon>Magnoliopsida</taxon>
        <taxon>eudicotyledons</taxon>
        <taxon>Gunneridae</taxon>
        <taxon>Pentapetalae</taxon>
        <taxon>asterids</taxon>
        <taxon>campanulids</taxon>
        <taxon>Asterales</taxon>
        <taxon>Asteraceae</taxon>
        <taxon>Asteroideae</taxon>
        <taxon>Anthemideae</taxon>
        <taxon>Artemisiinae</taxon>
        <taxon>Artemisia</taxon>
    </lineage>
</organism>
<keyword evidence="2" id="KW-1015">Disulfide bond</keyword>
<dbReference type="Pfam" id="PF00954">
    <property type="entry name" value="S_locus_glycop"/>
    <property type="match status" value="1"/>
</dbReference>